<evidence type="ECO:0000256" key="2">
    <source>
        <dbReference type="ARBA" id="ARBA00023242"/>
    </source>
</evidence>
<dbReference type="Proteomes" id="UP000253664">
    <property type="component" value="Unassembled WGS sequence"/>
</dbReference>
<dbReference type="STRING" id="1330021.A0A367L8Q4"/>
<organism evidence="5 6">
    <name type="scientific">Ophiocordyceps polyrhachis-furcata BCC 54312</name>
    <dbReference type="NCBI Taxonomy" id="1330021"/>
    <lineage>
        <taxon>Eukaryota</taxon>
        <taxon>Fungi</taxon>
        <taxon>Dikarya</taxon>
        <taxon>Ascomycota</taxon>
        <taxon>Pezizomycotina</taxon>
        <taxon>Sordariomycetes</taxon>
        <taxon>Hypocreomycetidae</taxon>
        <taxon>Hypocreales</taxon>
        <taxon>Ophiocordycipitaceae</taxon>
        <taxon>Ophiocordyceps</taxon>
    </lineage>
</organism>
<dbReference type="GO" id="GO:0003723">
    <property type="term" value="F:RNA binding"/>
    <property type="evidence" value="ECO:0007669"/>
    <property type="project" value="TreeGrafter"/>
</dbReference>
<comment type="caution">
    <text evidence="5">The sequence shown here is derived from an EMBL/GenBank/DDBJ whole genome shotgun (WGS) entry which is preliminary data.</text>
</comment>
<sequence>MAELLDQTSDALLKEAVQRLPWKQAHAKTHSPLPSIRKSSFHGSTSPTESSLNVRRPHTNSRHKDAAEVSVDKIWGLSRPTTLHATFYLVHISYTGVSTCFMHFSFRLHALPRMLRTSNDTAGFDWFFLKTTDLTPQLKRDWQLLGMRGLLDPKHRKKTLRSALPKYCRVAEVSSALTTLFDDRYLRKKAKHFLHGHIGVEKDSEKIRKKYAEVQRRRLLTYKSTH</sequence>
<dbReference type="PANTHER" id="PTHR21686">
    <property type="entry name" value="DEOXYNUCLEOTIDYLTRANSFERASE TERMINAL-INTERACTING PROTEIN 2"/>
    <property type="match status" value="1"/>
</dbReference>
<accession>A0A367L8Q4</accession>
<dbReference type="InterPro" id="IPR039883">
    <property type="entry name" value="Fcf2/DNTTIP2"/>
</dbReference>
<name>A0A367L8Q4_9HYPO</name>
<evidence type="ECO:0000313" key="5">
    <source>
        <dbReference type="EMBL" id="RCI10805.1"/>
    </source>
</evidence>
<evidence type="ECO:0000313" key="6">
    <source>
        <dbReference type="Proteomes" id="UP000253664"/>
    </source>
</evidence>
<gene>
    <name evidence="5" type="ORF">L249_5428</name>
</gene>
<dbReference type="InterPro" id="IPR014810">
    <property type="entry name" value="Fcf2_C"/>
</dbReference>
<keyword evidence="6" id="KW-1185">Reference proteome</keyword>
<protein>
    <recommendedName>
        <fullName evidence="4">Fcf2 pre-rRNA processing C-terminal domain-containing protein</fullName>
    </recommendedName>
</protein>
<evidence type="ECO:0000259" key="4">
    <source>
        <dbReference type="Pfam" id="PF08698"/>
    </source>
</evidence>
<dbReference type="Pfam" id="PF08698">
    <property type="entry name" value="Fcf2"/>
    <property type="match status" value="1"/>
</dbReference>
<dbReference type="AlphaFoldDB" id="A0A367L8Q4"/>
<proteinExistence type="predicted"/>
<reference evidence="5 6" key="1">
    <citation type="journal article" date="2015" name="BMC Genomics">
        <title>Insights from the genome of Ophiocordyceps polyrhachis-furcata to pathogenicity and host specificity in insect fungi.</title>
        <authorList>
            <person name="Wichadakul D."/>
            <person name="Kobmoo N."/>
            <person name="Ingsriswang S."/>
            <person name="Tangphatsornruang S."/>
            <person name="Chantasingh D."/>
            <person name="Luangsa-ard J.J."/>
            <person name="Eurwilaichitr L."/>
        </authorList>
    </citation>
    <scope>NUCLEOTIDE SEQUENCE [LARGE SCALE GENOMIC DNA]</scope>
    <source>
        <strain evidence="5 6">BCC 54312</strain>
    </source>
</reference>
<dbReference type="GO" id="GO:0005730">
    <property type="term" value="C:nucleolus"/>
    <property type="evidence" value="ECO:0007669"/>
    <property type="project" value="UniProtKB-SubCell"/>
</dbReference>
<feature type="domain" description="Fcf2 pre-rRNA processing C-terminal" evidence="4">
    <location>
        <begin position="119"/>
        <end position="210"/>
    </location>
</feature>
<evidence type="ECO:0000256" key="1">
    <source>
        <dbReference type="ARBA" id="ARBA00004604"/>
    </source>
</evidence>
<comment type="subcellular location">
    <subcellularLocation>
        <location evidence="1">Nucleus</location>
        <location evidence="1">Nucleolus</location>
    </subcellularLocation>
</comment>
<evidence type="ECO:0000256" key="3">
    <source>
        <dbReference type="SAM" id="MobiDB-lite"/>
    </source>
</evidence>
<dbReference type="GO" id="GO:0006396">
    <property type="term" value="P:RNA processing"/>
    <property type="evidence" value="ECO:0007669"/>
    <property type="project" value="TreeGrafter"/>
</dbReference>
<keyword evidence="2" id="KW-0539">Nucleus</keyword>
<dbReference type="EMBL" id="LKCN02000011">
    <property type="protein sequence ID" value="RCI10805.1"/>
    <property type="molecule type" value="Genomic_DNA"/>
</dbReference>
<dbReference type="OrthoDB" id="427886at2759"/>
<dbReference type="PANTHER" id="PTHR21686:SF12">
    <property type="entry name" value="DEOXYNUCLEOTIDYLTRANSFERASE TERMINAL-INTERACTING PROTEIN 2"/>
    <property type="match status" value="1"/>
</dbReference>
<feature type="compositionally biased region" description="Polar residues" evidence="3">
    <location>
        <begin position="37"/>
        <end position="53"/>
    </location>
</feature>
<feature type="region of interest" description="Disordered" evidence="3">
    <location>
        <begin position="24"/>
        <end position="65"/>
    </location>
</feature>